<dbReference type="PROSITE" id="PS51320">
    <property type="entry name" value="TIFY"/>
    <property type="match status" value="1"/>
</dbReference>
<protein>
    <recommendedName>
        <fullName evidence="4">Protein TIFY</fullName>
    </recommendedName>
    <alternativeName>
        <fullName evidence="4">Jasmonate ZIM domain-containing protein</fullName>
    </alternativeName>
</protein>
<proteinExistence type="inferred from homology"/>
<dbReference type="GO" id="GO:2000022">
    <property type="term" value="P:regulation of jasmonic acid mediated signaling pathway"/>
    <property type="evidence" value="ECO:0007669"/>
    <property type="project" value="UniProtKB-UniRule"/>
</dbReference>
<dbReference type="Pfam" id="PF06200">
    <property type="entry name" value="tify"/>
    <property type="match status" value="1"/>
</dbReference>
<feature type="chain" id="PRO_5032733376" description="Protein TIFY" evidence="6">
    <location>
        <begin position="22"/>
        <end position="151"/>
    </location>
</feature>
<accession>A0A843V8N0</accession>
<comment type="function">
    <text evidence="4">Repressor of jasmonate responses.</text>
</comment>
<reference evidence="8" key="1">
    <citation type="submission" date="2017-07" db="EMBL/GenBank/DDBJ databases">
        <title>Taro Niue Genome Assembly and Annotation.</title>
        <authorList>
            <person name="Atibalentja N."/>
            <person name="Keating K."/>
            <person name="Fields C.J."/>
        </authorList>
    </citation>
    <scope>NUCLEOTIDE SEQUENCE</scope>
    <source>
        <strain evidence="8">Niue_2</strain>
        <tissue evidence="8">Leaf</tissue>
    </source>
</reference>
<dbReference type="PANTHER" id="PTHR33077">
    <property type="entry name" value="PROTEIN TIFY 4A-RELATED-RELATED"/>
    <property type="match status" value="1"/>
</dbReference>
<sequence length="151" mass="16354">MLAAAFVLTMAALSRHPQVSALRRPAANESLQLAQVLRPQTSNTGLLFRSGRPAAGSSSPGAPVPLTIFYNGTVATFNLSQDKAEAIIRWTERTTSGVLQTEERPATAASIDGGRGRWQQPQPFSLDKLGGDLPLARKRSLQRFLEKRKEG</sequence>
<dbReference type="GO" id="GO:0005634">
    <property type="term" value="C:nucleus"/>
    <property type="evidence" value="ECO:0007669"/>
    <property type="project" value="UniProtKB-SubCell"/>
</dbReference>
<evidence type="ECO:0000256" key="5">
    <source>
        <dbReference type="SAM" id="MobiDB-lite"/>
    </source>
</evidence>
<comment type="similarity">
    <text evidence="1 4">Belongs to the TIFY/JAZ family.</text>
</comment>
<comment type="subcellular location">
    <subcellularLocation>
        <location evidence="4">Nucleus</location>
    </subcellularLocation>
</comment>
<keyword evidence="3" id="KW-0832">Ubl conjugation</keyword>
<dbReference type="OrthoDB" id="1914366at2759"/>
<evidence type="ECO:0000313" key="8">
    <source>
        <dbReference type="EMBL" id="MQL89013.1"/>
    </source>
</evidence>
<evidence type="ECO:0000256" key="1">
    <source>
        <dbReference type="ARBA" id="ARBA00008614"/>
    </source>
</evidence>
<comment type="domain">
    <text evidence="4">The jas domain is required for interaction with COI1.</text>
</comment>
<dbReference type="InterPro" id="IPR018467">
    <property type="entry name" value="CCT_CS"/>
</dbReference>
<keyword evidence="9" id="KW-1185">Reference proteome</keyword>
<evidence type="ECO:0000256" key="6">
    <source>
        <dbReference type="SAM" id="SignalP"/>
    </source>
</evidence>
<dbReference type="InterPro" id="IPR010399">
    <property type="entry name" value="Tify_dom"/>
</dbReference>
<dbReference type="PANTHER" id="PTHR33077:SF5">
    <property type="entry name" value="PROTEIN TIFY 9"/>
    <property type="match status" value="1"/>
</dbReference>
<dbReference type="AlphaFoldDB" id="A0A843V8N0"/>
<dbReference type="Pfam" id="PF09425">
    <property type="entry name" value="Jas_motif"/>
    <property type="match status" value="1"/>
</dbReference>
<feature type="domain" description="Tify" evidence="7">
    <location>
        <begin position="59"/>
        <end position="93"/>
    </location>
</feature>
<evidence type="ECO:0000256" key="3">
    <source>
        <dbReference type="ARBA" id="ARBA00022843"/>
    </source>
</evidence>
<dbReference type="InterPro" id="IPR040390">
    <property type="entry name" value="TIFY/JAZ"/>
</dbReference>
<name>A0A843V8N0_COLES</name>
<keyword evidence="2 4" id="KW-1184">Jasmonic acid signaling pathway</keyword>
<dbReference type="SMART" id="SM00979">
    <property type="entry name" value="TIFY"/>
    <property type="match status" value="1"/>
</dbReference>
<feature type="region of interest" description="Disordered" evidence="5">
    <location>
        <begin position="97"/>
        <end position="131"/>
    </location>
</feature>
<dbReference type="Proteomes" id="UP000652761">
    <property type="component" value="Unassembled WGS sequence"/>
</dbReference>
<evidence type="ECO:0000313" key="9">
    <source>
        <dbReference type="Proteomes" id="UP000652761"/>
    </source>
</evidence>
<organism evidence="8 9">
    <name type="scientific">Colocasia esculenta</name>
    <name type="common">Wild taro</name>
    <name type="synonym">Arum esculentum</name>
    <dbReference type="NCBI Taxonomy" id="4460"/>
    <lineage>
        <taxon>Eukaryota</taxon>
        <taxon>Viridiplantae</taxon>
        <taxon>Streptophyta</taxon>
        <taxon>Embryophyta</taxon>
        <taxon>Tracheophyta</taxon>
        <taxon>Spermatophyta</taxon>
        <taxon>Magnoliopsida</taxon>
        <taxon>Liliopsida</taxon>
        <taxon>Araceae</taxon>
        <taxon>Aroideae</taxon>
        <taxon>Colocasieae</taxon>
        <taxon>Colocasia</taxon>
    </lineage>
</organism>
<dbReference type="GO" id="GO:0009611">
    <property type="term" value="P:response to wounding"/>
    <property type="evidence" value="ECO:0007669"/>
    <property type="project" value="UniProtKB-UniRule"/>
</dbReference>
<dbReference type="EMBL" id="NMUH01001110">
    <property type="protein sequence ID" value="MQL89013.1"/>
    <property type="molecule type" value="Genomic_DNA"/>
</dbReference>
<evidence type="ECO:0000256" key="2">
    <source>
        <dbReference type="ARBA" id="ARBA00022819"/>
    </source>
</evidence>
<keyword evidence="6" id="KW-0732">Signal</keyword>
<keyword evidence="4" id="KW-0539">Nucleus</keyword>
<evidence type="ECO:0000256" key="4">
    <source>
        <dbReference type="RuleBase" id="RU369065"/>
    </source>
</evidence>
<comment type="caution">
    <text evidence="8">The sequence shown here is derived from an EMBL/GenBank/DDBJ whole genome shotgun (WGS) entry which is preliminary data.</text>
</comment>
<gene>
    <name evidence="8" type="ORF">Taro_021588</name>
</gene>
<dbReference type="GO" id="GO:0031347">
    <property type="term" value="P:regulation of defense response"/>
    <property type="evidence" value="ECO:0007669"/>
    <property type="project" value="UniProtKB-UniRule"/>
</dbReference>
<feature type="signal peptide" evidence="6">
    <location>
        <begin position="1"/>
        <end position="21"/>
    </location>
</feature>
<evidence type="ECO:0000259" key="7">
    <source>
        <dbReference type="PROSITE" id="PS51320"/>
    </source>
</evidence>